<feature type="compositionally biased region" description="Polar residues" evidence="1">
    <location>
        <begin position="17"/>
        <end position="27"/>
    </location>
</feature>
<feature type="region of interest" description="Disordered" evidence="1">
    <location>
        <begin position="8"/>
        <end position="122"/>
    </location>
</feature>
<gene>
    <name evidence="2" type="ORF">BL253_34995</name>
</gene>
<reference evidence="3" key="1">
    <citation type="submission" date="2016-10" db="EMBL/GenBank/DDBJ databases">
        <title>Frankia sp. NRRL B-16386 Genome sequencing.</title>
        <authorList>
            <person name="Ghodhbane-Gtari F."/>
            <person name="Swanson E."/>
            <person name="Gueddou A."/>
            <person name="Hezbri K."/>
            <person name="Ktari K."/>
            <person name="Nouioui I."/>
            <person name="Morris K."/>
            <person name="Simpson S."/>
            <person name="Abebe-Akele F."/>
            <person name="Thomas K."/>
            <person name="Gtari M."/>
            <person name="Tisa L.S."/>
        </authorList>
    </citation>
    <scope>NUCLEOTIDE SEQUENCE [LARGE SCALE GENOMIC DNA]</scope>
    <source>
        <strain evidence="3">NRRL B-16386</strain>
    </source>
</reference>
<keyword evidence="3" id="KW-1185">Reference proteome</keyword>
<comment type="caution">
    <text evidence="2">The sequence shown here is derived from an EMBL/GenBank/DDBJ whole genome shotgun (WGS) entry which is preliminary data.</text>
</comment>
<evidence type="ECO:0000313" key="2">
    <source>
        <dbReference type="EMBL" id="ONH22685.1"/>
    </source>
</evidence>
<proteinExistence type="predicted"/>
<dbReference type="AlphaFoldDB" id="A0A1V2I2E1"/>
<evidence type="ECO:0000256" key="1">
    <source>
        <dbReference type="SAM" id="MobiDB-lite"/>
    </source>
</evidence>
<accession>A0A1V2I2E1</accession>
<name>A0A1V2I2E1_9ACTN</name>
<feature type="compositionally biased region" description="Polar residues" evidence="1">
    <location>
        <begin position="34"/>
        <end position="44"/>
    </location>
</feature>
<protein>
    <submittedName>
        <fullName evidence="2">Uncharacterized protein</fullName>
    </submittedName>
</protein>
<dbReference type="EMBL" id="MOMC01000101">
    <property type="protein sequence ID" value="ONH22685.1"/>
    <property type="molecule type" value="Genomic_DNA"/>
</dbReference>
<dbReference type="Proteomes" id="UP000188929">
    <property type="component" value="Unassembled WGS sequence"/>
</dbReference>
<sequence length="122" mass="13554">MDLLVRVQNHLTRPRHTNPTGNGTASRNIGPVQIGQQRSRQGTRLQKLMQLPARSGQPGHLQAHHDPHMIQPDLEDQPGKPGRACTPEAEHRRSSSITSTHDRAHPNPTARSTSPYCNRVDT</sequence>
<evidence type="ECO:0000313" key="3">
    <source>
        <dbReference type="Proteomes" id="UP000188929"/>
    </source>
</evidence>
<organism evidence="2 3">
    <name type="scientific">Pseudofrankia asymbiotica</name>
    <dbReference type="NCBI Taxonomy" id="1834516"/>
    <lineage>
        <taxon>Bacteria</taxon>
        <taxon>Bacillati</taxon>
        <taxon>Actinomycetota</taxon>
        <taxon>Actinomycetes</taxon>
        <taxon>Frankiales</taxon>
        <taxon>Frankiaceae</taxon>
        <taxon>Pseudofrankia</taxon>
    </lineage>
</organism>